<protein>
    <recommendedName>
        <fullName evidence="1">non-specific serine/threonine protein kinase</fullName>
        <ecNumber evidence="1">2.7.11.1</ecNumber>
    </recommendedName>
</protein>
<evidence type="ECO:0000256" key="1">
    <source>
        <dbReference type="ARBA" id="ARBA00012513"/>
    </source>
</evidence>
<organism evidence="9 10">
    <name type="scientific">Paraburkholderia phenazinium</name>
    <dbReference type="NCBI Taxonomy" id="60549"/>
    <lineage>
        <taxon>Bacteria</taxon>
        <taxon>Pseudomonadati</taxon>
        <taxon>Pseudomonadota</taxon>
        <taxon>Betaproteobacteria</taxon>
        <taxon>Burkholderiales</taxon>
        <taxon>Burkholderiaceae</taxon>
        <taxon>Paraburkholderia</taxon>
    </lineage>
</organism>
<evidence type="ECO:0000256" key="4">
    <source>
        <dbReference type="ARBA" id="ARBA00022741"/>
    </source>
</evidence>
<sequence>MDHEDTSRTASLPRQIGRYQVERVLGRGAMGTVYLATDPHIQRQVALKTIRSALLDDTGTGDDRPSGSELTERFLNEARAAGRLVHPHIVSVFDYGETHGVAFIALEYVPGETLAQRLARRVRSGSAIPVLEALSWFAQLLDALSYAHELGVIHRDIKPANLLITPRGDCKVTDFGIAQLDTGRLTQAGMMIGTPSYMSPEQYAGGNIDARSDLFSAGVVLYEMLTGKCPFSGTSAAMMHQVINEMPPPPSSHVADLPAELDAMMMKAIAKRPEQRFATALSWRNALLVLHDTLKDRLDPDHTVIAAKLPRKALEPLPVAASGLSGSFLATLEERLASHVGPIASLLVRRAASQATDSRALAAQLARHLPDEAARREWGTMLKQHLLESGQGSSFQVVSETLAFESAHAATATLDPAHIEAATRQLAVHVGPIARIVAGRAARGADAATFHARLADALPSSVDREAFLRALGESAT</sequence>
<dbReference type="EMBL" id="FSRM01000002">
    <property type="protein sequence ID" value="SIO55406.1"/>
    <property type="molecule type" value="Genomic_DNA"/>
</dbReference>
<dbReference type="CDD" id="cd14014">
    <property type="entry name" value="STKc_PknB_like"/>
    <property type="match status" value="1"/>
</dbReference>
<feature type="domain" description="Protein kinase" evidence="8">
    <location>
        <begin position="19"/>
        <end position="294"/>
    </location>
</feature>
<dbReference type="PANTHER" id="PTHR43289">
    <property type="entry name" value="MITOGEN-ACTIVATED PROTEIN KINASE KINASE KINASE 20-RELATED"/>
    <property type="match status" value="1"/>
</dbReference>
<evidence type="ECO:0000256" key="7">
    <source>
        <dbReference type="PROSITE-ProRule" id="PRU10141"/>
    </source>
</evidence>
<evidence type="ECO:0000256" key="2">
    <source>
        <dbReference type="ARBA" id="ARBA00022527"/>
    </source>
</evidence>
<dbReference type="EC" id="2.7.11.1" evidence="1"/>
<gene>
    <name evidence="9" type="ORF">SAMN05444168_7086</name>
</gene>
<dbReference type="GO" id="GO:0005524">
    <property type="term" value="F:ATP binding"/>
    <property type="evidence" value="ECO:0007669"/>
    <property type="project" value="UniProtKB-UniRule"/>
</dbReference>
<keyword evidence="3" id="KW-0808">Transferase</keyword>
<evidence type="ECO:0000256" key="3">
    <source>
        <dbReference type="ARBA" id="ARBA00022679"/>
    </source>
</evidence>
<evidence type="ECO:0000256" key="5">
    <source>
        <dbReference type="ARBA" id="ARBA00022777"/>
    </source>
</evidence>
<keyword evidence="5 9" id="KW-0418">Kinase</keyword>
<dbReference type="SMART" id="SM00220">
    <property type="entry name" value="S_TKc"/>
    <property type="match status" value="1"/>
</dbReference>
<dbReference type="InterPro" id="IPR058395">
    <property type="entry name" value="DUF8082"/>
</dbReference>
<dbReference type="Proteomes" id="UP000184693">
    <property type="component" value="Unassembled WGS sequence"/>
</dbReference>
<feature type="binding site" evidence="7">
    <location>
        <position position="48"/>
    </location>
    <ligand>
        <name>ATP</name>
        <dbReference type="ChEBI" id="CHEBI:30616"/>
    </ligand>
</feature>
<dbReference type="Pfam" id="PF00069">
    <property type="entry name" value="Pkinase"/>
    <property type="match status" value="1"/>
</dbReference>
<dbReference type="InterPro" id="IPR000719">
    <property type="entry name" value="Prot_kinase_dom"/>
</dbReference>
<evidence type="ECO:0000256" key="6">
    <source>
        <dbReference type="ARBA" id="ARBA00022840"/>
    </source>
</evidence>
<dbReference type="SUPFAM" id="SSF56112">
    <property type="entry name" value="Protein kinase-like (PK-like)"/>
    <property type="match status" value="1"/>
</dbReference>
<dbReference type="RefSeq" id="WP_074268811.1">
    <property type="nucleotide sequence ID" value="NZ_FSRM01000002.1"/>
</dbReference>
<dbReference type="InterPro" id="IPR008271">
    <property type="entry name" value="Ser/Thr_kinase_AS"/>
</dbReference>
<evidence type="ECO:0000259" key="8">
    <source>
        <dbReference type="PROSITE" id="PS50011"/>
    </source>
</evidence>
<dbReference type="PROSITE" id="PS00108">
    <property type="entry name" value="PROTEIN_KINASE_ST"/>
    <property type="match status" value="1"/>
</dbReference>
<proteinExistence type="predicted"/>
<dbReference type="Pfam" id="PF26309">
    <property type="entry name" value="DUF8082"/>
    <property type="match status" value="2"/>
</dbReference>
<keyword evidence="2 9" id="KW-0723">Serine/threonine-protein kinase</keyword>
<dbReference type="GO" id="GO:0004674">
    <property type="term" value="F:protein serine/threonine kinase activity"/>
    <property type="evidence" value="ECO:0007669"/>
    <property type="project" value="UniProtKB-KW"/>
</dbReference>
<keyword evidence="6 7" id="KW-0067">ATP-binding</keyword>
<dbReference type="InterPro" id="IPR011009">
    <property type="entry name" value="Kinase-like_dom_sf"/>
</dbReference>
<evidence type="ECO:0000313" key="10">
    <source>
        <dbReference type="Proteomes" id="UP000184693"/>
    </source>
</evidence>
<dbReference type="FunFam" id="1.10.510.10:FF:000021">
    <property type="entry name" value="Serine/threonine protein kinase"/>
    <property type="match status" value="1"/>
</dbReference>
<dbReference type="Gene3D" id="3.30.200.20">
    <property type="entry name" value="Phosphorylase Kinase, domain 1"/>
    <property type="match status" value="1"/>
</dbReference>
<dbReference type="PANTHER" id="PTHR43289:SF6">
    <property type="entry name" value="SERINE_THREONINE-PROTEIN KINASE NEKL-3"/>
    <property type="match status" value="1"/>
</dbReference>
<reference evidence="9 10" key="1">
    <citation type="submission" date="2016-11" db="EMBL/GenBank/DDBJ databases">
        <authorList>
            <person name="Jaros S."/>
            <person name="Januszkiewicz K."/>
            <person name="Wedrychowicz H."/>
        </authorList>
    </citation>
    <scope>NUCLEOTIDE SEQUENCE [LARGE SCALE GENOMIC DNA]</scope>
    <source>
        <strain evidence="9 10">GAS86</strain>
    </source>
</reference>
<name>A0A1N6KGF2_9BURK</name>
<dbReference type="AlphaFoldDB" id="A0A1N6KGF2"/>
<dbReference type="InterPro" id="IPR017441">
    <property type="entry name" value="Protein_kinase_ATP_BS"/>
</dbReference>
<dbReference type="PROSITE" id="PS00107">
    <property type="entry name" value="PROTEIN_KINASE_ATP"/>
    <property type="match status" value="1"/>
</dbReference>
<dbReference type="OrthoDB" id="9791419at2"/>
<dbReference type="Gene3D" id="1.10.510.10">
    <property type="entry name" value="Transferase(Phosphotransferase) domain 1"/>
    <property type="match status" value="1"/>
</dbReference>
<accession>A0A1N6KGF2</accession>
<keyword evidence="4 7" id="KW-0547">Nucleotide-binding</keyword>
<evidence type="ECO:0000313" key="9">
    <source>
        <dbReference type="EMBL" id="SIO55406.1"/>
    </source>
</evidence>
<dbReference type="PROSITE" id="PS50011">
    <property type="entry name" value="PROTEIN_KINASE_DOM"/>
    <property type="match status" value="1"/>
</dbReference>